<feature type="region of interest" description="Disordered" evidence="1">
    <location>
        <begin position="81"/>
        <end position="139"/>
    </location>
</feature>
<evidence type="ECO:0000313" key="2">
    <source>
        <dbReference type="EMBL" id="CAG1835004.1"/>
    </source>
</evidence>
<gene>
    <name evidence="2" type="ORF">GSMUA_231090.1</name>
</gene>
<organism evidence="2">
    <name type="scientific">Musa acuminata subsp. malaccensis</name>
    <name type="common">Wild banana</name>
    <name type="synonym">Musa malaccensis</name>
    <dbReference type="NCBI Taxonomy" id="214687"/>
    <lineage>
        <taxon>Eukaryota</taxon>
        <taxon>Viridiplantae</taxon>
        <taxon>Streptophyta</taxon>
        <taxon>Embryophyta</taxon>
        <taxon>Tracheophyta</taxon>
        <taxon>Spermatophyta</taxon>
        <taxon>Magnoliopsida</taxon>
        <taxon>Liliopsida</taxon>
        <taxon>Zingiberales</taxon>
        <taxon>Musaceae</taxon>
        <taxon>Musa</taxon>
    </lineage>
</organism>
<reference evidence="2" key="1">
    <citation type="submission" date="2021-03" db="EMBL/GenBank/DDBJ databases">
        <authorList>
            <consortium name="Genoscope - CEA"/>
            <person name="William W."/>
        </authorList>
    </citation>
    <scope>NUCLEOTIDE SEQUENCE</scope>
    <source>
        <strain evidence="2">Doubled-haploid Pahang</strain>
    </source>
</reference>
<evidence type="ECO:0000256" key="1">
    <source>
        <dbReference type="SAM" id="MobiDB-lite"/>
    </source>
</evidence>
<proteinExistence type="predicted"/>
<accession>A0A8D6ZTR7</accession>
<sequence>MIFESWQLFFPINPSFFALPNQLFASGESQSSLQHRREINTLIRCKLLRGGRLWLSRAHQLTVAVPFPYFPATPDFFKQKLGKGSELGEGETTNPGPAYTGLRSKNPNFLGRSSGPGPSRLVGQKTESAQSGRASAGGDATGFNCSPRFRIFTSSMTRTLLGRVMPSVAPSFSGDGHCLTGRGGLALGGGDGVDRGGQPRPGFIGVVADETGGFFRWGFVDGSCGERDPKASRCSRPWRQSWDRSTAAPIGVGITDDDGIGGR</sequence>
<dbReference type="EMBL" id="HG996474">
    <property type="protein sequence ID" value="CAG1835004.1"/>
    <property type="molecule type" value="Genomic_DNA"/>
</dbReference>
<name>A0A8D6ZTR7_MUSAM</name>
<protein>
    <submittedName>
        <fullName evidence="2">(wild Malaysian banana) hypothetical protein</fullName>
    </submittedName>
</protein>
<dbReference type="AlphaFoldDB" id="A0A8D6ZTR7"/>